<dbReference type="InterPro" id="IPR011990">
    <property type="entry name" value="TPR-like_helical_dom_sf"/>
</dbReference>
<dbReference type="Gene3D" id="3.40.50.1580">
    <property type="entry name" value="Nucleoside phosphorylase domain"/>
    <property type="match status" value="1"/>
</dbReference>
<keyword evidence="3" id="KW-1185">Reference proteome</keyword>
<dbReference type="InterPro" id="IPR035994">
    <property type="entry name" value="Nucleoside_phosphorylase_sf"/>
</dbReference>
<sequence length="778" mass="84956">MEPRRREDYTVAWICPLEVEQIAALQMLEERHSRLPQPGSDHNVYNLGAIAGHNVVIAGLPQTGNNSAAAVVTQLRMTFPNVKFGLLVGIGGGVPVLTDAGMVRLGDVVVSKPTGIHSGAVQYDHGKAWGGVFERTGSLAPPPALLLGAAQDLAAKRAIERDDPIESGLLQIDTSIRTLHRFKRPSAAQDRLYRPDYIHLQRGQSCDECGCDDTQRIRRPADDDGTPYITVHRGTIASGELVLKDAILRDQLASNGVLCFDMEAAGALTDFPCLVIRGISDYCDTHKNDKWQGFAAAVAAAYARQLFFHMPIDEVRQREPVGYAAYSPSPTPTSSASHSASPYLPSTPRSAPPLPPRFVTEKPQSAPPDPPSSASARITGMMHSPTGTDARSRQVADHKNAGRWDQALYLEQQAFEELQKKHGVEHLATLTAATNVSITTWTLGYLQGALQWADWVTQIATETLGAKHPLLLKLGRVKGEIHIVRGQNEEAEVLLSGLLVDQQDILGADHPDALDTMEALAQSHKALGRMNEAEERLRSRMDALSRTLGPNHIKCASALVDLVLGVIPHPSADEFTIRRVQTSSMLLHFSDLISDLHHRLKDSVGPRNQVTIRALRACGTLKVLQGKTTEASDMLRRALSYSEDALGPEFPETLVIVSTIGVMYGKKDGGAFSFTNSAGFRPWLERYADWLEKRMGNIPETQATLSALGLSYMNDAKYAEAERFWGRAVKSYEGSTSASAKTALTMYQLCQANTSLHRQPMGTSDLAGFLSRFGMNRR</sequence>
<protein>
    <recommendedName>
        <fullName evidence="4">Nucleoside phosphorylase domain-containing protein</fullName>
    </recommendedName>
</protein>
<name>A0A084QYC0_STAC4</name>
<dbReference type="PANTHER" id="PTHR46082:SF11">
    <property type="entry name" value="AAA+ ATPASE DOMAIN-CONTAINING PROTEIN-RELATED"/>
    <property type="match status" value="1"/>
</dbReference>
<dbReference type="GO" id="GO:0003824">
    <property type="term" value="F:catalytic activity"/>
    <property type="evidence" value="ECO:0007669"/>
    <property type="project" value="InterPro"/>
</dbReference>
<feature type="region of interest" description="Disordered" evidence="1">
    <location>
        <begin position="323"/>
        <end position="390"/>
    </location>
</feature>
<evidence type="ECO:0000313" key="3">
    <source>
        <dbReference type="Proteomes" id="UP000028524"/>
    </source>
</evidence>
<evidence type="ECO:0000313" key="2">
    <source>
        <dbReference type="EMBL" id="KFA68955.1"/>
    </source>
</evidence>
<reference evidence="2 3" key="1">
    <citation type="journal article" date="2014" name="BMC Genomics">
        <title>Comparative genome sequencing reveals chemotype-specific gene clusters in the toxigenic black mold Stachybotrys.</title>
        <authorList>
            <person name="Semeiks J."/>
            <person name="Borek D."/>
            <person name="Otwinowski Z."/>
            <person name="Grishin N.V."/>
        </authorList>
    </citation>
    <scope>NUCLEOTIDE SEQUENCE [LARGE SCALE GENOMIC DNA]</scope>
    <source>
        <strain evidence="2 3">IBT 40285</strain>
    </source>
</reference>
<dbReference type="GO" id="GO:0009116">
    <property type="term" value="P:nucleoside metabolic process"/>
    <property type="evidence" value="ECO:0007669"/>
    <property type="project" value="InterPro"/>
</dbReference>
<dbReference type="PANTHER" id="PTHR46082">
    <property type="entry name" value="ATP/GTP-BINDING PROTEIN-RELATED"/>
    <property type="match status" value="1"/>
</dbReference>
<dbReference type="SUPFAM" id="SSF53167">
    <property type="entry name" value="Purine and uridine phosphorylases"/>
    <property type="match status" value="1"/>
</dbReference>
<dbReference type="OrthoDB" id="626167at2759"/>
<dbReference type="OMA" id="HIKCASA"/>
<organism evidence="2 3">
    <name type="scientific">Stachybotrys chlorohalonatus (strain IBT 40285)</name>
    <dbReference type="NCBI Taxonomy" id="1283841"/>
    <lineage>
        <taxon>Eukaryota</taxon>
        <taxon>Fungi</taxon>
        <taxon>Dikarya</taxon>
        <taxon>Ascomycota</taxon>
        <taxon>Pezizomycotina</taxon>
        <taxon>Sordariomycetes</taxon>
        <taxon>Hypocreomycetidae</taxon>
        <taxon>Hypocreales</taxon>
        <taxon>Stachybotryaceae</taxon>
        <taxon>Stachybotrys</taxon>
    </lineage>
</organism>
<feature type="compositionally biased region" description="Low complexity" evidence="1">
    <location>
        <begin position="323"/>
        <end position="349"/>
    </location>
</feature>
<dbReference type="Pfam" id="PF13374">
    <property type="entry name" value="TPR_10"/>
    <property type="match status" value="1"/>
</dbReference>
<dbReference type="HOGENOM" id="CLU_359873_0_0_1"/>
<dbReference type="InterPro" id="IPR053137">
    <property type="entry name" value="NLR-like"/>
</dbReference>
<dbReference type="STRING" id="1283841.A0A084QYC0"/>
<accession>A0A084QYC0</accession>
<dbReference type="EMBL" id="KL659658">
    <property type="protein sequence ID" value="KFA68955.1"/>
    <property type="molecule type" value="Genomic_DNA"/>
</dbReference>
<dbReference type="InParanoid" id="A0A084QYC0"/>
<evidence type="ECO:0008006" key="4">
    <source>
        <dbReference type="Google" id="ProtNLM"/>
    </source>
</evidence>
<proteinExistence type="predicted"/>
<evidence type="ECO:0000256" key="1">
    <source>
        <dbReference type="SAM" id="MobiDB-lite"/>
    </source>
</evidence>
<dbReference type="Proteomes" id="UP000028524">
    <property type="component" value="Unassembled WGS sequence"/>
</dbReference>
<dbReference type="Gene3D" id="1.25.40.10">
    <property type="entry name" value="Tetratricopeptide repeat domain"/>
    <property type="match status" value="2"/>
</dbReference>
<gene>
    <name evidence="2" type="ORF">S40285_06998</name>
</gene>
<dbReference type="SUPFAM" id="SSF48452">
    <property type="entry name" value="TPR-like"/>
    <property type="match status" value="2"/>
</dbReference>
<dbReference type="AlphaFoldDB" id="A0A084QYC0"/>